<evidence type="ECO:0000313" key="1">
    <source>
        <dbReference type="EMBL" id="VUX46332.1"/>
    </source>
</evidence>
<proteinExistence type="predicted"/>
<name>A0A564WCY8_9PROT</name>
<gene>
    <name evidence="1" type="ORF">DF3PA_200014</name>
</gene>
<protein>
    <submittedName>
        <fullName evidence="1">Uncharacterized protein</fullName>
    </submittedName>
</protein>
<accession>A0A564WCY8</accession>
<evidence type="ECO:0000313" key="2">
    <source>
        <dbReference type="Proteomes" id="UP000326641"/>
    </source>
</evidence>
<reference evidence="1" key="1">
    <citation type="submission" date="2018-11" db="EMBL/GenBank/DDBJ databases">
        <authorList>
            <person name="Onetto C."/>
        </authorList>
    </citation>
    <scope>NUCLEOTIDE SEQUENCE [LARGE SCALE GENOMIC DNA]</scope>
</reference>
<comment type="caution">
    <text evidence="1">The sequence shown here is derived from an EMBL/GenBank/DDBJ whole genome shotgun (WGS) entry which is preliminary data.</text>
</comment>
<dbReference type="EMBL" id="UXAT02000013">
    <property type="protein sequence ID" value="VUX46332.1"/>
    <property type="molecule type" value="Genomic_DNA"/>
</dbReference>
<organism evidence="1 2">
    <name type="scientific">Candidatus Defluviicoccus seviourii</name>
    <dbReference type="NCBI Taxonomy" id="2565273"/>
    <lineage>
        <taxon>Bacteria</taxon>
        <taxon>Pseudomonadati</taxon>
        <taxon>Pseudomonadota</taxon>
        <taxon>Alphaproteobacteria</taxon>
        <taxon>Rhodospirillales</taxon>
        <taxon>Rhodospirillaceae</taxon>
        <taxon>Defluviicoccus</taxon>
    </lineage>
</organism>
<dbReference type="AlphaFoldDB" id="A0A564WCY8"/>
<keyword evidence="2" id="KW-1185">Reference proteome</keyword>
<sequence>MRGYAVVSDGEIQRRLILCGTAGFRCQPLQGGTPSADCSETLSSRAKYEVRTVSLTGACVQ</sequence>
<dbReference type="Proteomes" id="UP000326641">
    <property type="component" value="Unassembled WGS sequence"/>
</dbReference>